<evidence type="ECO:0000259" key="6">
    <source>
        <dbReference type="SMART" id="SM00822"/>
    </source>
</evidence>
<evidence type="ECO:0000256" key="1">
    <source>
        <dbReference type="ARBA" id="ARBA00006484"/>
    </source>
</evidence>
<dbReference type="PANTHER" id="PTHR43180:SF28">
    <property type="entry name" value="NAD(P)-BINDING ROSSMANN-FOLD SUPERFAMILY PROTEIN"/>
    <property type="match status" value="1"/>
</dbReference>
<keyword evidence="2" id="KW-0560">Oxidoreductase</keyword>
<dbReference type="PANTHER" id="PTHR43180">
    <property type="entry name" value="3-OXOACYL-(ACYL-CARRIER-PROTEIN) REDUCTASE (AFU_ORTHOLOGUE AFUA_6G11210)"/>
    <property type="match status" value="1"/>
</dbReference>
<name>A0ABX1NM31_9RHOO</name>
<dbReference type="Pfam" id="PF13561">
    <property type="entry name" value="adh_short_C2"/>
    <property type="match status" value="1"/>
</dbReference>
<evidence type="ECO:0000313" key="7">
    <source>
        <dbReference type="EMBL" id="NMG00101.1"/>
    </source>
</evidence>
<dbReference type="PRINTS" id="PR00080">
    <property type="entry name" value="SDRFAMILY"/>
</dbReference>
<sequence>MGRLNDKVVLVTGGASGVGREDVLLMAREGATVVLTDCNVDAGEALAKEVGDHAMFLRHDVSSEADWQAVMAAVEARFGRLDAVVNNAGILESASLEEATLEHWQRIQRINADSCFLGCKYGVLALKERGGSIVNMASVSSWLPVDGYAAYSASKAAVGAVTRAAALHCRKRGYSVRVNSVHPDGIYTPMMQASAPGVDPKYMLFDPARNRGGRACMPNEIANVVLFLVSDESRFVSGAEIRVDNAILGMGL</sequence>
<dbReference type="InterPro" id="IPR057326">
    <property type="entry name" value="KR_dom"/>
</dbReference>
<feature type="domain" description="Ketoreductase" evidence="6">
    <location>
        <begin position="7"/>
        <end position="189"/>
    </location>
</feature>
<dbReference type="EMBL" id="WTVS01000063">
    <property type="protein sequence ID" value="NMG00101.1"/>
    <property type="molecule type" value="Genomic_DNA"/>
</dbReference>
<keyword evidence="8" id="KW-1185">Reference proteome</keyword>
<organism evidence="7 8">
    <name type="scientific">Aromatoleum toluolicum</name>
    <dbReference type="NCBI Taxonomy" id="90060"/>
    <lineage>
        <taxon>Bacteria</taxon>
        <taxon>Pseudomonadati</taxon>
        <taxon>Pseudomonadota</taxon>
        <taxon>Betaproteobacteria</taxon>
        <taxon>Rhodocyclales</taxon>
        <taxon>Rhodocyclaceae</taxon>
        <taxon>Aromatoleum</taxon>
    </lineage>
</organism>
<evidence type="ECO:0000256" key="4">
    <source>
        <dbReference type="ARBA" id="ARBA00023098"/>
    </source>
</evidence>
<dbReference type="InterPro" id="IPR020904">
    <property type="entry name" value="Sc_DH/Rdtase_CS"/>
</dbReference>
<evidence type="ECO:0000256" key="3">
    <source>
        <dbReference type="ARBA" id="ARBA00023027"/>
    </source>
</evidence>
<accession>A0ABX1NM31</accession>
<dbReference type="Gene3D" id="3.40.50.720">
    <property type="entry name" value="NAD(P)-binding Rossmann-like Domain"/>
    <property type="match status" value="1"/>
</dbReference>
<protein>
    <submittedName>
        <fullName evidence="7">SDR family oxidoreductase</fullName>
    </submittedName>
</protein>
<dbReference type="SUPFAM" id="SSF51735">
    <property type="entry name" value="NAD(P)-binding Rossmann-fold domains"/>
    <property type="match status" value="1"/>
</dbReference>
<evidence type="ECO:0000313" key="8">
    <source>
        <dbReference type="Proteomes" id="UP000634522"/>
    </source>
</evidence>
<reference evidence="7 8" key="1">
    <citation type="submission" date="2019-12" db="EMBL/GenBank/DDBJ databases">
        <title>Comparative genomics gives insights into the taxonomy of the Azoarcus-Aromatoleum group and reveals separate origins of nif in the plant-associated Azoarcus and non-plant-associated Aromatoleum sub-groups.</title>
        <authorList>
            <person name="Lafos M."/>
            <person name="Maluk M."/>
            <person name="Batista M."/>
            <person name="Junghare M."/>
            <person name="Carmona M."/>
            <person name="Faoro H."/>
            <person name="Cruz L.M."/>
            <person name="Battistoni F."/>
            <person name="De Souza E."/>
            <person name="Pedrosa F."/>
            <person name="Chen W.-M."/>
            <person name="Poole P.S."/>
            <person name="Dixon R.A."/>
            <person name="James E.K."/>
        </authorList>
    </citation>
    <scope>NUCLEOTIDE SEQUENCE [LARGE SCALE GENOMIC DNA]</scope>
    <source>
        <strain evidence="7 8">T</strain>
    </source>
</reference>
<evidence type="ECO:0000256" key="2">
    <source>
        <dbReference type="ARBA" id="ARBA00023002"/>
    </source>
</evidence>
<dbReference type="RefSeq" id="WP_169142630.1">
    <property type="nucleotide sequence ID" value="NZ_WTVS01000063.1"/>
</dbReference>
<dbReference type="SMART" id="SM00822">
    <property type="entry name" value="PKS_KR"/>
    <property type="match status" value="1"/>
</dbReference>
<keyword evidence="5" id="KW-0753">Steroid metabolism</keyword>
<keyword evidence="3" id="KW-0520">NAD</keyword>
<dbReference type="PROSITE" id="PS00061">
    <property type="entry name" value="ADH_SHORT"/>
    <property type="match status" value="1"/>
</dbReference>
<dbReference type="Proteomes" id="UP000634522">
    <property type="component" value="Unassembled WGS sequence"/>
</dbReference>
<dbReference type="InterPro" id="IPR036291">
    <property type="entry name" value="NAD(P)-bd_dom_sf"/>
</dbReference>
<comment type="caution">
    <text evidence="7">The sequence shown here is derived from an EMBL/GenBank/DDBJ whole genome shotgun (WGS) entry which is preliminary data.</text>
</comment>
<keyword evidence="4" id="KW-0443">Lipid metabolism</keyword>
<comment type="similarity">
    <text evidence="1">Belongs to the short-chain dehydrogenases/reductases (SDR) family.</text>
</comment>
<gene>
    <name evidence="7" type="ORF">GPA27_22235</name>
</gene>
<evidence type="ECO:0000256" key="5">
    <source>
        <dbReference type="ARBA" id="ARBA00023221"/>
    </source>
</evidence>
<proteinExistence type="inferred from homology"/>
<dbReference type="InterPro" id="IPR002347">
    <property type="entry name" value="SDR_fam"/>
</dbReference>
<dbReference type="PRINTS" id="PR00081">
    <property type="entry name" value="GDHRDH"/>
</dbReference>